<evidence type="ECO:0000313" key="2">
    <source>
        <dbReference type="Proteomes" id="UP000887566"/>
    </source>
</evidence>
<dbReference type="Proteomes" id="UP000887566">
    <property type="component" value="Unplaced"/>
</dbReference>
<name>A0A914ULK1_9BILA</name>
<reference evidence="3" key="1">
    <citation type="submission" date="2022-11" db="UniProtKB">
        <authorList>
            <consortium name="WormBaseParasite"/>
        </authorList>
    </citation>
    <scope>IDENTIFICATION</scope>
</reference>
<sequence length="94" mass="10323">MNFKQSSMEELSAVIFPALRPFPVELRALAQNHSFICSLSIEQENKNVEKNGNGSRIELSIIEGQPMIDCKTQSDVSTSSNSCSHDDSNCAAMN</sequence>
<dbReference type="AlphaFoldDB" id="A0A914ULK1"/>
<feature type="region of interest" description="Disordered" evidence="1">
    <location>
        <begin position="72"/>
        <end position="94"/>
    </location>
</feature>
<keyword evidence="2" id="KW-1185">Reference proteome</keyword>
<accession>A0A914ULK1</accession>
<feature type="compositionally biased region" description="Low complexity" evidence="1">
    <location>
        <begin position="74"/>
        <end position="83"/>
    </location>
</feature>
<organism evidence="2 3">
    <name type="scientific">Plectus sambesii</name>
    <dbReference type="NCBI Taxonomy" id="2011161"/>
    <lineage>
        <taxon>Eukaryota</taxon>
        <taxon>Metazoa</taxon>
        <taxon>Ecdysozoa</taxon>
        <taxon>Nematoda</taxon>
        <taxon>Chromadorea</taxon>
        <taxon>Plectida</taxon>
        <taxon>Plectina</taxon>
        <taxon>Plectoidea</taxon>
        <taxon>Plectidae</taxon>
        <taxon>Plectus</taxon>
    </lineage>
</organism>
<proteinExistence type="predicted"/>
<protein>
    <submittedName>
        <fullName evidence="3">Uncharacterized protein</fullName>
    </submittedName>
</protein>
<dbReference type="WBParaSite" id="PSAMB.scaffold1070size36389.g10851.t1">
    <property type="protein sequence ID" value="PSAMB.scaffold1070size36389.g10851.t1"/>
    <property type="gene ID" value="PSAMB.scaffold1070size36389.g10851"/>
</dbReference>
<evidence type="ECO:0000256" key="1">
    <source>
        <dbReference type="SAM" id="MobiDB-lite"/>
    </source>
</evidence>
<evidence type="ECO:0000313" key="3">
    <source>
        <dbReference type="WBParaSite" id="PSAMB.scaffold1070size36389.g10851.t1"/>
    </source>
</evidence>